<dbReference type="InterPro" id="IPR015088">
    <property type="entry name" value="Znf_DNA-dir_DNA_pol_B_alpha"/>
</dbReference>
<dbReference type="Pfam" id="PF12254">
    <property type="entry name" value="DNA_pol_alpha_N"/>
    <property type="match status" value="1"/>
</dbReference>
<dbReference type="Proteomes" id="UP000694867">
    <property type="component" value="Unplaced"/>
</dbReference>
<dbReference type="InterPro" id="IPR042087">
    <property type="entry name" value="DNA_pol_B_thumb"/>
</dbReference>
<dbReference type="GO" id="GO:0003887">
    <property type="term" value="F:DNA-directed DNA polymerase activity"/>
    <property type="evidence" value="ECO:0007669"/>
    <property type="project" value="UniProtKB-KW"/>
</dbReference>
<feature type="region of interest" description="Disordered" evidence="13">
    <location>
        <begin position="1"/>
        <end position="24"/>
    </location>
</feature>
<evidence type="ECO:0000256" key="12">
    <source>
        <dbReference type="RuleBase" id="RU000442"/>
    </source>
</evidence>
<feature type="region of interest" description="Disordered" evidence="13">
    <location>
        <begin position="804"/>
        <end position="829"/>
    </location>
</feature>
<reference evidence="19" key="1">
    <citation type="submission" date="2025-08" db="UniProtKB">
        <authorList>
            <consortium name="RefSeq"/>
        </authorList>
    </citation>
    <scope>IDENTIFICATION</scope>
</reference>
<sequence>MADDSLAANRSRRSRSDRSGRQAALEKFKAVKSGQRAKYDLIENDDNLFEEVTEEEYNQRVSDRRSNFVVDENGDYKDNGYEIFDEEYEEAEEEERKNKPKVSYKAPKGIRKKRQDAAKSGNIRSMFLAAPHKRKAENASLEDDKLLEQLMKAKGLNADDDDEEENIPRANPKKKQKSEVSVNPFASVKKPQNIKPPPRPKPQGDAPIPGVSANGKTPAAEEANVQSTNFPDEEDSMSSMPDVSVADDTRDEKTPANELVGDVKVPDENTVREEDDPKPVVPTIKAEEVSQLEGPSSAGGFKEVNMNSFNEDDFDDEPEVKPQTAAKLPADLPVSENPDGETVFRLFWLDAYEEPYAHPGTVYVFGKTTVSNSSVSAAIVVKNIPRKLFFLPRERENENGMMCPIPFKSVYDEVKEVLKQHGIKEFRCKESEKMFVFATQGVPRKANYLEVQYNPAKAMKTLPGDLSGQTFSKVFGTSTSSLEALILDRKLKGPSWLDVKQPESAHLHNTTCKFEIDCQDLKNISVSSVQAGPPALSILTLQARAVRNEKNSRDEVVMVAGLVHDDYPLTKPPPAKLFTQHFCFVTTSSDRSLPYDFKKELASERIKIKPCENERMLISQLNSQMTKCDPDIIVGHDASSFTLPAILTAMERHKIVKPSALSRLCRSNIQSVNVSKLDRTQLLPGRVICDTKLSAKELIQAKSYELSDLVSDVLNANHDEISADAFKEMLSRTPSLKVLCKHIMHESQFVIKLLAELNILPLASQITTICGNTLTQTLQKGRALRNEYLLLHAFTSKNFIVPDKESRRAQKKKQQNEADEGKTGDKKKGPAYSGGLVLDPIVGFYDSMVLLMDFNSLYPSIIQEYNLCFTTCALTPPEDNAAAAEADWEAQIPPATVDTGVLPFEIRKLVENRRTVKDLLKTPNLSREKKLQYDIRQKALKLTANSMYGCLGFQGSRFYAKPIAALITQRGRDILMSAKSMAESMGYSIIYGDTDSIMINTCTRDIAQVKEIGKKLSKAINDQYKRLEIEVDGVFKSMLLLKKKKYAAHTLTFLPDGSLAGGKIEVKGLDIVRRDWSELARKTGRFVVDTLLKGELSADDAVDAVHDHLREVGKKVNDNALPFEDYVITKQLTKNVEDYPDAKNQSHVLVAKRFNARGAKKLRAGDTVQYVICEDGTENPHTQRAYSKEEMESKEFANKLTVDRNYYLTQQVFPVVSRLIEPIRGTDAAVVAQCLGLDPSKYNRRTNFDPSGMVDSELAVGISLLLPQSLDSDLFQNVEAFTVNCTKCDNPISVDGFVFKNMDGQTKFLFSDCGKCHSPLLPQVDQLCNQLTKQLQQLQLESEKIMYICQMCDHRVLDVLCNLHEEEIPVCPACGEDTLRLQAQAFQTYAQLRYWGFMFDLEYNREKFPNAGELFESEAVRVIVESFKMRIDKFLQCNGFSNFSLRSYMEKLPSCNFTKRPIVSPDLDIP</sequence>
<keyword evidence="5 12" id="KW-0235">DNA replication</keyword>
<dbReference type="Gene3D" id="3.30.70.2820">
    <property type="match status" value="1"/>
</dbReference>
<feature type="compositionally biased region" description="Basic residues" evidence="13">
    <location>
        <begin position="98"/>
        <end position="114"/>
    </location>
</feature>
<dbReference type="Pfam" id="PF00136">
    <property type="entry name" value="DNA_pol_B"/>
    <property type="match status" value="1"/>
</dbReference>
<dbReference type="InterPro" id="IPR006134">
    <property type="entry name" value="DNA-dir_DNA_pol_B_multi_dom"/>
</dbReference>
<dbReference type="PROSITE" id="PS00116">
    <property type="entry name" value="DNA_POLYMERASE_B"/>
    <property type="match status" value="1"/>
</dbReference>
<dbReference type="CDD" id="cd05776">
    <property type="entry name" value="DNA_polB_alpha_exo"/>
    <property type="match status" value="1"/>
</dbReference>
<evidence type="ECO:0000256" key="5">
    <source>
        <dbReference type="ARBA" id="ARBA00022705"/>
    </source>
</evidence>
<comment type="catalytic activity">
    <reaction evidence="12">
        <text>DNA(n) + a 2'-deoxyribonucleoside 5'-triphosphate = DNA(n+1) + diphosphate</text>
        <dbReference type="Rhea" id="RHEA:22508"/>
        <dbReference type="Rhea" id="RHEA-COMP:17339"/>
        <dbReference type="Rhea" id="RHEA-COMP:17340"/>
        <dbReference type="ChEBI" id="CHEBI:33019"/>
        <dbReference type="ChEBI" id="CHEBI:61560"/>
        <dbReference type="ChEBI" id="CHEBI:173112"/>
        <dbReference type="EC" id="2.7.7.7"/>
    </reaction>
</comment>
<dbReference type="GO" id="GO:0003688">
    <property type="term" value="F:DNA replication origin binding"/>
    <property type="evidence" value="ECO:0007669"/>
    <property type="project" value="TreeGrafter"/>
</dbReference>
<dbReference type="FunFam" id="1.10.132.60:FF:000004">
    <property type="entry name" value="DNA polymerase"/>
    <property type="match status" value="1"/>
</dbReference>
<dbReference type="CTD" id="136027545"/>
<evidence type="ECO:0000256" key="11">
    <source>
        <dbReference type="ARBA" id="ARBA00023242"/>
    </source>
</evidence>
<comment type="subcellular location">
    <subcellularLocation>
        <location evidence="1">Nucleus</location>
    </subcellularLocation>
</comment>
<dbReference type="Gene3D" id="3.30.420.10">
    <property type="entry name" value="Ribonuclease H-like superfamily/Ribonuclease H"/>
    <property type="match status" value="1"/>
</dbReference>
<dbReference type="GO" id="GO:0003682">
    <property type="term" value="F:chromatin binding"/>
    <property type="evidence" value="ECO:0007669"/>
    <property type="project" value="TreeGrafter"/>
</dbReference>
<dbReference type="Pfam" id="PF03104">
    <property type="entry name" value="DNA_pol_B_exo1"/>
    <property type="match status" value="1"/>
</dbReference>
<proteinExistence type="inferred from homology"/>
<keyword evidence="7" id="KW-0863">Zinc-finger</keyword>
<keyword evidence="8" id="KW-0862">Zinc</keyword>
<dbReference type="GeneID" id="100897290"/>
<dbReference type="RefSeq" id="XP_028966378.1">
    <property type="nucleotide sequence ID" value="XM_029110545.1"/>
</dbReference>
<dbReference type="InterPro" id="IPR012337">
    <property type="entry name" value="RNaseH-like_sf"/>
</dbReference>
<dbReference type="SMART" id="SM00486">
    <property type="entry name" value="POLBc"/>
    <property type="match status" value="1"/>
</dbReference>
<feature type="compositionally biased region" description="Basic and acidic residues" evidence="13">
    <location>
        <begin position="14"/>
        <end position="24"/>
    </location>
</feature>
<dbReference type="GO" id="GO:0000166">
    <property type="term" value="F:nucleotide binding"/>
    <property type="evidence" value="ECO:0007669"/>
    <property type="project" value="InterPro"/>
</dbReference>
<evidence type="ECO:0000256" key="7">
    <source>
        <dbReference type="ARBA" id="ARBA00022771"/>
    </source>
</evidence>
<dbReference type="InterPro" id="IPR036397">
    <property type="entry name" value="RNaseH_sf"/>
</dbReference>
<evidence type="ECO:0000256" key="2">
    <source>
        <dbReference type="ARBA" id="ARBA00005755"/>
    </source>
</evidence>
<dbReference type="SUPFAM" id="SSF53098">
    <property type="entry name" value="Ribonuclease H-like"/>
    <property type="match status" value="1"/>
</dbReference>
<feature type="compositionally biased region" description="Basic and acidic residues" evidence="13">
    <location>
        <begin position="804"/>
        <end position="828"/>
    </location>
</feature>
<evidence type="ECO:0000256" key="13">
    <source>
        <dbReference type="SAM" id="MobiDB-lite"/>
    </source>
</evidence>
<dbReference type="Gene3D" id="1.10.287.690">
    <property type="entry name" value="Helix hairpin bin"/>
    <property type="match status" value="1"/>
</dbReference>
<keyword evidence="9 12" id="KW-0239">DNA-directed DNA polymerase</keyword>
<dbReference type="KEGG" id="goe:100897290"/>
<evidence type="ECO:0000259" key="16">
    <source>
        <dbReference type="Pfam" id="PF08996"/>
    </source>
</evidence>
<keyword evidence="3 12" id="KW-0808">Transferase</keyword>
<dbReference type="InterPro" id="IPR006172">
    <property type="entry name" value="DNA-dir_DNA_pol_B"/>
</dbReference>
<name>A0AAJ7WHP2_9ACAR</name>
<dbReference type="GO" id="GO:0005658">
    <property type="term" value="C:alpha DNA polymerase:primase complex"/>
    <property type="evidence" value="ECO:0007669"/>
    <property type="project" value="UniProtKB-ARBA"/>
</dbReference>
<feature type="compositionally biased region" description="Basic and acidic residues" evidence="13">
    <location>
        <begin position="264"/>
        <end position="278"/>
    </location>
</feature>
<dbReference type="GO" id="GO:0006273">
    <property type="term" value="P:lagging strand elongation"/>
    <property type="evidence" value="ECO:0007669"/>
    <property type="project" value="TreeGrafter"/>
</dbReference>
<organism evidence="18 19">
    <name type="scientific">Galendromus occidentalis</name>
    <name type="common">western predatory mite</name>
    <dbReference type="NCBI Taxonomy" id="34638"/>
    <lineage>
        <taxon>Eukaryota</taxon>
        <taxon>Metazoa</taxon>
        <taxon>Ecdysozoa</taxon>
        <taxon>Arthropoda</taxon>
        <taxon>Chelicerata</taxon>
        <taxon>Arachnida</taxon>
        <taxon>Acari</taxon>
        <taxon>Parasitiformes</taxon>
        <taxon>Mesostigmata</taxon>
        <taxon>Gamasina</taxon>
        <taxon>Phytoseioidea</taxon>
        <taxon>Phytoseiidae</taxon>
        <taxon>Typhlodrominae</taxon>
        <taxon>Galendromus</taxon>
    </lineage>
</organism>
<dbReference type="Gene3D" id="1.10.3200.20">
    <property type="entry name" value="DNA Polymerase alpha, zinc finger"/>
    <property type="match status" value="1"/>
</dbReference>
<dbReference type="InterPro" id="IPR043502">
    <property type="entry name" value="DNA/RNA_pol_sf"/>
</dbReference>
<evidence type="ECO:0000256" key="3">
    <source>
        <dbReference type="ARBA" id="ARBA00022679"/>
    </source>
</evidence>
<evidence type="ECO:0000313" key="18">
    <source>
        <dbReference type="Proteomes" id="UP000694867"/>
    </source>
</evidence>
<gene>
    <name evidence="19" type="primary">LOC100897290</name>
</gene>
<evidence type="ECO:0000256" key="1">
    <source>
        <dbReference type="ARBA" id="ARBA00004123"/>
    </source>
</evidence>
<dbReference type="Gene3D" id="3.90.1600.10">
    <property type="entry name" value="Palm domain of DNA polymerase"/>
    <property type="match status" value="1"/>
</dbReference>
<evidence type="ECO:0000256" key="8">
    <source>
        <dbReference type="ARBA" id="ARBA00022833"/>
    </source>
</evidence>
<evidence type="ECO:0000259" key="17">
    <source>
        <dbReference type="Pfam" id="PF12254"/>
    </source>
</evidence>
<comment type="similarity">
    <text evidence="2 12">Belongs to the DNA polymerase type-B family.</text>
</comment>
<dbReference type="PANTHER" id="PTHR45861">
    <property type="entry name" value="DNA POLYMERASE ALPHA CATALYTIC SUBUNIT"/>
    <property type="match status" value="1"/>
</dbReference>
<feature type="domain" description="DNA polymerase alpha catalytic subunit N-terminal" evidence="17">
    <location>
        <begin position="25"/>
        <end position="85"/>
    </location>
</feature>
<feature type="region of interest" description="Disordered" evidence="13">
    <location>
        <begin position="90"/>
        <end position="319"/>
    </location>
</feature>
<dbReference type="GO" id="GO:0008270">
    <property type="term" value="F:zinc ion binding"/>
    <property type="evidence" value="ECO:0007669"/>
    <property type="project" value="UniProtKB-KW"/>
</dbReference>
<evidence type="ECO:0000256" key="9">
    <source>
        <dbReference type="ARBA" id="ARBA00022932"/>
    </source>
</evidence>
<dbReference type="FunFam" id="1.10.287.690:FF:000003">
    <property type="entry name" value="DNA polymerase"/>
    <property type="match status" value="1"/>
</dbReference>
<feature type="domain" description="DNA-directed DNA polymerase family B multifunctional" evidence="14">
    <location>
        <begin position="773"/>
        <end position="1223"/>
    </location>
</feature>
<accession>A0AAJ7WHP2</accession>
<evidence type="ECO:0000256" key="6">
    <source>
        <dbReference type="ARBA" id="ARBA00022723"/>
    </source>
</evidence>
<dbReference type="InterPro" id="IPR006133">
    <property type="entry name" value="DNA-dir_DNA_pol_B_exonuc"/>
</dbReference>
<evidence type="ECO:0000256" key="10">
    <source>
        <dbReference type="ARBA" id="ARBA00023125"/>
    </source>
</evidence>
<keyword evidence="11" id="KW-0539">Nucleus</keyword>
<evidence type="ECO:0000313" key="19">
    <source>
        <dbReference type="RefSeq" id="XP_028966378.1"/>
    </source>
</evidence>
<keyword evidence="6" id="KW-0479">Metal-binding</keyword>
<evidence type="ECO:0000259" key="14">
    <source>
        <dbReference type="Pfam" id="PF00136"/>
    </source>
</evidence>
<dbReference type="Gene3D" id="2.40.50.730">
    <property type="match status" value="1"/>
</dbReference>
<dbReference type="InterPro" id="IPR023211">
    <property type="entry name" value="DNA_pol_palm_dom_sf"/>
</dbReference>
<dbReference type="PANTHER" id="PTHR45861:SF1">
    <property type="entry name" value="DNA POLYMERASE ALPHA CATALYTIC SUBUNIT"/>
    <property type="match status" value="1"/>
</dbReference>
<feature type="domain" description="DNA-directed DNA polymerase family B exonuclease" evidence="15">
    <location>
        <begin position="473"/>
        <end position="707"/>
    </location>
</feature>
<dbReference type="CDD" id="cd05532">
    <property type="entry name" value="POLBc_alpha"/>
    <property type="match status" value="1"/>
</dbReference>
<evidence type="ECO:0000256" key="4">
    <source>
        <dbReference type="ARBA" id="ARBA00022695"/>
    </source>
</evidence>
<feature type="domain" description="Zinc finger DNA-directed DNA polymerase family B alpha" evidence="16">
    <location>
        <begin position="1271"/>
        <end position="1446"/>
    </location>
</feature>
<dbReference type="InterPro" id="IPR038256">
    <property type="entry name" value="Pol_alpha_znc_sf"/>
</dbReference>
<dbReference type="InterPro" id="IPR024647">
    <property type="entry name" value="DNA_pol_a_cat_su_N"/>
</dbReference>
<dbReference type="GO" id="GO:0003697">
    <property type="term" value="F:single-stranded DNA binding"/>
    <property type="evidence" value="ECO:0007669"/>
    <property type="project" value="TreeGrafter"/>
</dbReference>
<dbReference type="EC" id="2.7.7.7" evidence="12"/>
<dbReference type="GO" id="GO:0006272">
    <property type="term" value="P:leading strand elongation"/>
    <property type="evidence" value="ECO:0007669"/>
    <property type="project" value="TreeGrafter"/>
</dbReference>
<keyword evidence="18" id="KW-1185">Reference proteome</keyword>
<dbReference type="SUPFAM" id="SSF56672">
    <property type="entry name" value="DNA/RNA polymerases"/>
    <property type="match status" value="1"/>
</dbReference>
<dbReference type="NCBIfam" id="TIGR00592">
    <property type="entry name" value="pol2"/>
    <property type="match status" value="1"/>
</dbReference>
<dbReference type="Gene3D" id="1.10.132.60">
    <property type="entry name" value="DNA polymerase family B, C-terminal domain"/>
    <property type="match status" value="1"/>
</dbReference>
<dbReference type="PRINTS" id="PR00106">
    <property type="entry name" value="DNAPOLB"/>
</dbReference>
<protein>
    <recommendedName>
        <fullName evidence="12">DNA polymerase</fullName>
        <ecNumber evidence="12">2.7.7.7</ecNumber>
    </recommendedName>
</protein>
<dbReference type="Pfam" id="PF08996">
    <property type="entry name" value="zf-DNA_Pol"/>
    <property type="match status" value="1"/>
</dbReference>
<dbReference type="InterPro" id="IPR045846">
    <property type="entry name" value="POLBc_alpha"/>
</dbReference>
<dbReference type="GO" id="GO:0033554">
    <property type="term" value="P:cellular response to stress"/>
    <property type="evidence" value="ECO:0007669"/>
    <property type="project" value="UniProtKB-ARBA"/>
</dbReference>
<evidence type="ECO:0000259" key="15">
    <source>
        <dbReference type="Pfam" id="PF03104"/>
    </source>
</evidence>
<dbReference type="InterPro" id="IPR017964">
    <property type="entry name" value="DNA-dir_DNA_pol_B_CS"/>
</dbReference>
<dbReference type="GO" id="GO:1902975">
    <property type="term" value="P:mitotic DNA replication initiation"/>
    <property type="evidence" value="ECO:0007669"/>
    <property type="project" value="InterPro"/>
</dbReference>
<keyword evidence="4 12" id="KW-0548">Nucleotidyltransferase</keyword>
<keyword evidence="10 12" id="KW-0238">DNA-binding</keyword>